<keyword evidence="9" id="KW-1185">Reference proteome</keyword>
<evidence type="ECO:0000256" key="6">
    <source>
        <dbReference type="ARBA" id="ARBA00048017"/>
    </source>
</evidence>
<dbReference type="Proteomes" id="UP000238350">
    <property type="component" value="Unassembled WGS sequence"/>
</dbReference>
<dbReference type="EC" id="2.3.1.48" evidence="2"/>
<dbReference type="RefSeq" id="XP_024664556.1">
    <property type="nucleotide sequence ID" value="XM_024808788.1"/>
</dbReference>
<dbReference type="Gene3D" id="3.90.360.10">
    <property type="entry name" value="Histone acetyl transferase 1 (HAT1), N-terminal domain"/>
    <property type="match status" value="1"/>
</dbReference>
<dbReference type="PANTHER" id="PTHR12046">
    <property type="entry name" value="HISTONE ACETYLTRANSFERASE TYPE B CATALYTIC SUBUNIT"/>
    <property type="match status" value="1"/>
</dbReference>
<protein>
    <recommendedName>
        <fullName evidence="3">Histone acetyltransferase type B catalytic subunit</fullName>
        <ecNumber evidence="2">2.3.1.48</ecNumber>
    </recommendedName>
</protein>
<evidence type="ECO:0000313" key="9">
    <source>
        <dbReference type="Proteomes" id="UP000238350"/>
    </source>
</evidence>
<dbReference type="InterPro" id="IPR037113">
    <property type="entry name" value="Hat1_N_sf"/>
</dbReference>
<dbReference type="SUPFAM" id="SSF55729">
    <property type="entry name" value="Acyl-CoA N-acyltransferases (Nat)"/>
    <property type="match status" value="1"/>
</dbReference>
<dbReference type="GeneID" id="36515979"/>
<dbReference type="GO" id="GO:0004402">
    <property type="term" value="F:histone acetyltransferase activity"/>
    <property type="evidence" value="ECO:0007669"/>
    <property type="project" value="InterPro"/>
</dbReference>
<gene>
    <name evidence="8" type="ORF">B9G98_02231</name>
</gene>
<dbReference type="GO" id="GO:0000781">
    <property type="term" value="C:chromosome, telomeric region"/>
    <property type="evidence" value="ECO:0007669"/>
    <property type="project" value="GOC"/>
</dbReference>
<proteinExistence type="inferred from homology"/>
<reference evidence="8 9" key="1">
    <citation type="submission" date="2017-04" db="EMBL/GenBank/DDBJ databases">
        <title>Genome sequencing of [Candida] sorbophila.</title>
        <authorList>
            <person name="Ahn J.O."/>
        </authorList>
    </citation>
    <scope>NUCLEOTIDE SEQUENCE [LARGE SCALE GENOMIC DNA]</scope>
    <source>
        <strain evidence="8 9">DS02</strain>
    </source>
</reference>
<evidence type="ECO:0000256" key="3">
    <source>
        <dbReference type="ARBA" id="ARBA00021268"/>
    </source>
</evidence>
<sequence>MATISSNDAIEIVIGSHSFHPTFTYPIYGENELIYGYDDLNIRIEYDPVSLLPLVEMTYSGKPAADCDDPLKTLLGFMPKNTYTDREKWEAARKHEFSEPPGTTVFEINSKFLVRKGKVDEMVGFLERFRTFVLFFIEAGSFIDQDDYRWDIYVLIEAKSKAFAGFVTVYPYFYYSTAEEFEKSREMLVKKRISQFVVLPPYQHRGVGVQLYTGLIKEFQTDDRVKQITVEDPNEAFDVLRDRADLSIFAQDPDWATLSLPLDSDLVAKITKKSKLIARQVRRCLEIAMLEKYDNEPMQYRKLVKERLFEHNYEGLKDLDEGTQAIMLRDVYSKVVEDYRKYLNDTVEPAPKRQKAA</sequence>
<accession>A0A2T0FHY3</accession>
<dbReference type="Pfam" id="PF10394">
    <property type="entry name" value="Hat1_N"/>
    <property type="match status" value="1"/>
</dbReference>
<dbReference type="GO" id="GO:0031509">
    <property type="term" value="P:subtelomeric heterochromatin formation"/>
    <property type="evidence" value="ECO:0007669"/>
    <property type="project" value="InterPro"/>
</dbReference>
<dbReference type="InterPro" id="IPR019467">
    <property type="entry name" value="Hat1_N"/>
</dbReference>
<keyword evidence="5" id="KW-0012">Acyltransferase</keyword>
<evidence type="ECO:0000256" key="5">
    <source>
        <dbReference type="ARBA" id="ARBA00023315"/>
    </source>
</evidence>
<feature type="domain" description="Histone acetyl transferase HAT1 N-terminal" evidence="7">
    <location>
        <begin position="5"/>
        <end position="138"/>
    </location>
</feature>
<name>A0A2T0FHY3_9ASCO</name>
<dbReference type="OrthoDB" id="10253098at2759"/>
<evidence type="ECO:0000256" key="4">
    <source>
        <dbReference type="ARBA" id="ARBA00022679"/>
    </source>
</evidence>
<dbReference type="AlphaFoldDB" id="A0A2T0FHY3"/>
<comment type="similarity">
    <text evidence="1">Belongs to the HAT1 family.</text>
</comment>
<organism evidence="8 9">
    <name type="scientific">Wickerhamiella sorbophila</name>
    <dbReference type="NCBI Taxonomy" id="45607"/>
    <lineage>
        <taxon>Eukaryota</taxon>
        <taxon>Fungi</taxon>
        <taxon>Dikarya</taxon>
        <taxon>Ascomycota</taxon>
        <taxon>Saccharomycotina</taxon>
        <taxon>Dipodascomycetes</taxon>
        <taxon>Dipodascales</taxon>
        <taxon>Trichomonascaceae</taxon>
        <taxon>Wickerhamiella</taxon>
    </lineage>
</organism>
<comment type="caution">
    <text evidence="8">The sequence shown here is derived from an EMBL/GenBank/DDBJ whole genome shotgun (WGS) entry which is preliminary data.</text>
</comment>
<evidence type="ECO:0000313" key="8">
    <source>
        <dbReference type="EMBL" id="PRT54611.1"/>
    </source>
</evidence>
<evidence type="ECO:0000256" key="2">
    <source>
        <dbReference type="ARBA" id="ARBA00013184"/>
    </source>
</evidence>
<comment type="catalytic activity">
    <reaction evidence="6">
        <text>L-lysyl-[protein] + acetyl-CoA = N(6)-acetyl-L-lysyl-[protein] + CoA + H(+)</text>
        <dbReference type="Rhea" id="RHEA:45948"/>
        <dbReference type="Rhea" id="RHEA-COMP:9752"/>
        <dbReference type="Rhea" id="RHEA-COMP:10731"/>
        <dbReference type="ChEBI" id="CHEBI:15378"/>
        <dbReference type="ChEBI" id="CHEBI:29969"/>
        <dbReference type="ChEBI" id="CHEBI:57287"/>
        <dbReference type="ChEBI" id="CHEBI:57288"/>
        <dbReference type="ChEBI" id="CHEBI:61930"/>
        <dbReference type="EC" id="2.3.1.48"/>
    </reaction>
</comment>
<dbReference type="EMBL" id="NDIQ01000021">
    <property type="protein sequence ID" value="PRT54611.1"/>
    <property type="molecule type" value="Genomic_DNA"/>
</dbReference>
<dbReference type="GO" id="GO:0005634">
    <property type="term" value="C:nucleus"/>
    <property type="evidence" value="ECO:0007669"/>
    <property type="project" value="InterPro"/>
</dbReference>
<evidence type="ECO:0000259" key="7">
    <source>
        <dbReference type="Pfam" id="PF10394"/>
    </source>
</evidence>
<evidence type="ECO:0000256" key="1">
    <source>
        <dbReference type="ARBA" id="ARBA00010543"/>
    </source>
</evidence>
<dbReference type="InterPro" id="IPR017380">
    <property type="entry name" value="Hist_AcTrfase_B-typ_cat-su"/>
</dbReference>
<dbReference type="InterPro" id="IPR016181">
    <property type="entry name" value="Acyl_CoA_acyltransferase"/>
</dbReference>
<keyword evidence="4 8" id="KW-0808">Transferase</keyword>
<dbReference type="STRING" id="45607.A0A2T0FHY3"/>
<dbReference type="Gene3D" id="3.40.630.30">
    <property type="match status" value="1"/>
</dbReference>